<keyword evidence="4 11" id="KW-0812">Transmembrane</keyword>
<evidence type="ECO:0000256" key="6">
    <source>
        <dbReference type="ARBA" id="ARBA00023040"/>
    </source>
</evidence>
<evidence type="ECO:0000256" key="7">
    <source>
        <dbReference type="ARBA" id="ARBA00023136"/>
    </source>
</evidence>
<dbReference type="GO" id="GO:0004932">
    <property type="term" value="F:mating-type factor pheromone receptor activity"/>
    <property type="evidence" value="ECO:0007669"/>
    <property type="project" value="InterPro"/>
</dbReference>
<keyword evidence="3" id="KW-0589">Pheromone response</keyword>
<feature type="transmembrane region" description="Helical" evidence="11">
    <location>
        <begin position="67"/>
        <end position="87"/>
    </location>
</feature>
<reference evidence="12" key="2">
    <citation type="submission" date="2023-05" db="EMBL/GenBank/DDBJ databases">
        <authorList>
            <consortium name="Lawrence Berkeley National Laboratory"/>
            <person name="Steindorff A."/>
            <person name="Hensen N."/>
            <person name="Bonometti L."/>
            <person name="Westerberg I."/>
            <person name="Brannstrom I.O."/>
            <person name="Guillou S."/>
            <person name="Cros-Aarteil S."/>
            <person name="Calhoun S."/>
            <person name="Haridas S."/>
            <person name="Kuo A."/>
            <person name="Mondo S."/>
            <person name="Pangilinan J."/>
            <person name="Riley R."/>
            <person name="Labutti K."/>
            <person name="Andreopoulos B."/>
            <person name="Lipzen A."/>
            <person name="Chen C."/>
            <person name="Yanf M."/>
            <person name="Daum C."/>
            <person name="Ng V."/>
            <person name="Clum A."/>
            <person name="Ohm R."/>
            <person name="Martin F."/>
            <person name="Silar P."/>
            <person name="Natvig D."/>
            <person name="Lalanne C."/>
            <person name="Gautier V."/>
            <person name="Ament-Velasquez S.L."/>
            <person name="Kruys A."/>
            <person name="Hutchinson M.I."/>
            <person name="Powell A.J."/>
            <person name="Barry K."/>
            <person name="Miller A.N."/>
            <person name="Grigoriev I.V."/>
            <person name="Debuchy R."/>
            <person name="Gladieux P."/>
            <person name="Thoren M.H."/>
            <person name="Johannesson H."/>
        </authorList>
    </citation>
    <scope>NUCLEOTIDE SEQUENCE</scope>
    <source>
        <strain evidence="12">CBS 731.68</strain>
    </source>
</reference>
<feature type="transmembrane region" description="Helical" evidence="11">
    <location>
        <begin position="310"/>
        <end position="328"/>
    </location>
</feature>
<comment type="similarity">
    <text evidence="2">Belongs to the G-protein coupled receptor 4 family.</text>
</comment>
<dbReference type="Proteomes" id="UP001302602">
    <property type="component" value="Unassembled WGS sequence"/>
</dbReference>
<keyword evidence="13" id="KW-1185">Reference proteome</keyword>
<feature type="region of interest" description="Disordered" evidence="10">
    <location>
        <begin position="490"/>
        <end position="543"/>
    </location>
</feature>
<dbReference type="EMBL" id="MU853228">
    <property type="protein sequence ID" value="KAK4123685.1"/>
    <property type="molecule type" value="Genomic_DNA"/>
</dbReference>
<evidence type="ECO:0000256" key="8">
    <source>
        <dbReference type="ARBA" id="ARBA00023170"/>
    </source>
</evidence>
<keyword evidence="5 11" id="KW-1133">Transmembrane helix</keyword>
<evidence type="ECO:0000256" key="2">
    <source>
        <dbReference type="ARBA" id="ARBA00011085"/>
    </source>
</evidence>
<accession>A0AAN6U0G2</accession>
<evidence type="ECO:0008006" key="14">
    <source>
        <dbReference type="Google" id="ProtNLM"/>
    </source>
</evidence>
<evidence type="ECO:0000256" key="3">
    <source>
        <dbReference type="ARBA" id="ARBA00022507"/>
    </source>
</evidence>
<organism evidence="12 13">
    <name type="scientific">Parathielavia appendiculata</name>
    <dbReference type="NCBI Taxonomy" id="2587402"/>
    <lineage>
        <taxon>Eukaryota</taxon>
        <taxon>Fungi</taxon>
        <taxon>Dikarya</taxon>
        <taxon>Ascomycota</taxon>
        <taxon>Pezizomycotina</taxon>
        <taxon>Sordariomycetes</taxon>
        <taxon>Sordariomycetidae</taxon>
        <taxon>Sordariales</taxon>
        <taxon>Chaetomiaceae</taxon>
        <taxon>Parathielavia</taxon>
    </lineage>
</organism>
<evidence type="ECO:0000256" key="5">
    <source>
        <dbReference type="ARBA" id="ARBA00022989"/>
    </source>
</evidence>
<keyword evidence="8" id="KW-0675">Receptor</keyword>
<reference evidence="12" key="1">
    <citation type="journal article" date="2023" name="Mol. Phylogenet. Evol.">
        <title>Genome-scale phylogeny and comparative genomics of the fungal order Sordariales.</title>
        <authorList>
            <person name="Hensen N."/>
            <person name="Bonometti L."/>
            <person name="Westerberg I."/>
            <person name="Brannstrom I.O."/>
            <person name="Guillou S."/>
            <person name="Cros-Aarteil S."/>
            <person name="Calhoun S."/>
            <person name="Haridas S."/>
            <person name="Kuo A."/>
            <person name="Mondo S."/>
            <person name="Pangilinan J."/>
            <person name="Riley R."/>
            <person name="LaButti K."/>
            <person name="Andreopoulos B."/>
            <person name="Lipzen A."/>
            <person name="Chen C."/>
            <person name="Yan M."/>
            <person name="Daum C."/>
            <person name="Ng V."/>
            <person name="Clum A."/>
            <person name="Steindorff A."/>
            <person name="Ohm R.A."/>
            <person name="Martin F."/>
            <person name="Silar P."/>
            <person name="Natvig D.O."/>
            <person name="Lalanne C."/>
            <person name="Gautier V."/>
            <person name="Ament-Velasquez S.L."/>
            <person name="Kruys A."/>
            <person name="Hutchinson M.I."/>
            <person name="Powell A.J."/>
            <person name="Barry K."/>
            <person name="Miller A.N."/>
            <person name="Grigoriev I.V."/>
            <person name="Debuchy R."/>
            <person name="Gladieux P."/>
            <person name="Hiltunen Thoren M."/>
            <person name="Johannesson H."/>
        </authorList>
    </citation>
    <scope>NUCLEOTIDE SEQUENCE</scope>
    <source>
        <strain evidence="12">CBS 731.68</strain>
    </source>
</reference>
<evidence type="ECO:0000256" key="4">
    <source>
        <dbReference type="ARBA" id="ARBA00022692"/>
    </source>
</evidence>
<evidence type="ECO:0000313" key="12">
    <source>
        <dbReference type="EMBL" id="KAK4123685.1"/>
    </source>
</evidence>
<dbReference type="Pfam" id="PF02076">
    <property type="entry name" value="STE3"/>
    <property type="match status" value="1"/>
</dbReference>
<name>A0AAN6U0G2_9PEZI</name>
<dbReference type="RefSeq" id="XP_062647456.1">
    <property type="nucleotide sequence ID" value="XM_062797481.1"/>
</dbReference>
<dbReference type="GeneID" id="87834259"/>
<feature type="transmembrane region" description="Helical" evidence="11">
    <location>
        <begin position="191"/>
        <end position="216"/>
    </location>
</feature>
<dbReference type="CDD" id="cd14966">
    <property type="entry name" value="7tmD_STE3"/>
    <property type="match status" value="1"/>
</dbReference>
<comment type="subcellular location">
    <subcellularLocation>
        <location evidence="1">Membrane</location>
        <topology evidence="1">Multi-pass membrane protein</topology>
    </subcellularLocation>
</comment>
<feature type="transmembrane region" description="Helical" evidence="11">
    <location>
        <begin position="107"/>
        <end position="128"/>
    </location>
</feature>
<dbReference type="PANTHER" id="PTHR28097">
    <property type="entry name" value="PHEROMONE A FACTOR RECEPTOR"/>
    <property type="match status" value="1"/>
</dbReference>
<feature type="transmembrane region" description="Helical" evidence="11">
    <location>
        <begin position="37"/>
        <end position="55"/>
    </location>
</feature>
<feature type="transmembrane region" description="Helical" evidence="11">
    <location>
        <begin position="149"/>
        <end position="171"/>
    </location>
</feature>
<dbReference type="GO" id="GO:0000750">
    <property type="term" value="P:pheromone-dependent signal transduction involved in conjugation with cellular fusion"/>
    <property type="evidence" value="ECO:0007669"/>
    <property type="project" value="TreeGrafter"/>
</dbReference>
<feature type="compositionally biased region" description="Polar residues" evidence="10">
    <location>
        <begin position="529"/>
        <end position="543"/>
    </location>
</feature>
<comment type="caution">
    <text evidence="12">The sequence shown here is derived from an EMBL/GenBank/DDBJ whole genome shotgun (WGS) entry which is preliminary data.</text>
</comment>
<keyword evidence="7 11" id="KW-0472">Membrane</keyword>
<keyword evidence="6" id="KW-0297">G-protein coupled receptor</keyword>
<dbReference type="GO" id="GO:0005886">
    <property type="term" value="C:plasma membrane"/>
    <property type="evidence" value="ECO:0007669"/>
    <property type="project" value="TreeGrafter"/>
</dbReference>
<proteinExistence type="inferred from homology"/>
<keyword evidence="9" id="KW-0807">Transducer</keyword>
<evidence type="ECO:0000256" key="1">
    <source>
        <dbReference type="ARBA" id="ARBA00004141"/>
    </source>
</evidence>
<evidence type="ECO:0000256" key="11">
    <source>
        <dbReference type="SAM" id="Phobius"/>
    </source>
</evidence>
<feature type="transmembrane region" description="Helical" evidence="11">
    <location>
        <begin position="247"/>
        <end position="271"/>
    </location>
</feature>
<dbReference type="PANTHER" id="PTHR28097:SF1">
    <property type="entry name" value="PHEROMONE A FACTOR RECEPTOR"/>
    <property type="match status" value="1"/>
</dbReference>
<dbReference type="AlphaFoldDB" id="A0AAN6U0G2"/>
<sequence>MASNKTAVWHALGFTTTSEERTGPGPPYTTPALQANLFFRVFLGIVSLFFTYVPARLLWRNGEFAGTVLCVMMLIFNSTTIVNALIWRDNNVEEWWAGYGWCDIQVYIHFALHTAFNISLFEIMRGLATKVSLRRADKPARSEIRRQRIVSAAVIFTFPVIQVILTFFTTISRYNVSTLVGCSAVYYPGWIYLVFYILPVPVFAALAAYMAGLAFFRYQKIDKVTKDVARSQGGVAAARRERVRMKLYFFTLCCIVLVLPLIMVMLFVYIVEGGPWNRRYDFDALHFGPDPYNIYFISFTTSDMLTFSELNTSLIGVCAGILVAIPFGTTPEAINMYRGMLLAVGLGYIFPKLRKEYIPGTKRGSSFSWGSLGRALRGKPLLGSNTPSTHKDSLLLTAEQVSLANHTDRGHFSSMNQPQPRDFTMASDNLQYPEKSLAIASTHHNPWPDLFATEIDTATADIEAGRHPPARNPYPIPPILVAKPPPKFPSFSVPSLHSHKKTHPQPTAVTTTSIPSLANSSSLQSQAPGTKTGSDPGSTTNMQQQYRKDSTANFSPTSTTTSLTTAAAPSITTTAAATIPWPPPPPQGVRVETRITQRSIDLDMMEEDGKDDWEAGVGGGE</sequence>
<evidence type="ECO:0000256" key="10">
    <source>
        <dbReference type="SAM" id="MobiDB-lite"/>
    </source>
</evidence>
<feature type="compositionally biased region" description="Low complexity" evidence="10">
    <location>
        <begin position="511"/>
        <end position="528"/>
    </location>
</feature>
<dbReference type="InterPro" id="IPR001499">
    <property type="entry name" value="GPCR_STE3"/>
</dbReference>
<evidence type="ECO:0000313" key="13">
    <source>
        <dbReference type="Proteomes" id="UP001302602"/>
    </source>
</evidence>
<gene>
    <name evidence="12" type="ORF">N657DRAFT_716867</name>
</gene>
<evidence type="ECO:0000256" key="9">
    <source>
        <dbReference type="ARBA" id="ARBA00023224"/>
    </source>
</evidence>
<protein>
    <recommendedName>
        <fullName evidence="14">Pheromone receptor</fullName>
    </recommendedName>
</protein>